<dbReference type="EMBL" id="MU865968">
    <property type="protein sequence ID" value="KAK4445173.1"/>
    <property type="molecule type" value="Genomic_DNA"/>
</dbReference>
<name>A0AAV9GAP8_9PEZI</name>
<dbReference type="GO" id="GO:0016491">
    <property type="term" value="F:oxidoreductase activity"/>
    <property type="evidence" value="ECO:0007669"/>
    <property type="project" value="UniProtKB-KW"/>
</dbReference>
<evidence type="ECO:0008006" key="4">
    <source>
        <dbReference type="Google" id="ProtNLM"/>
    </source>
</evidence>
<dbReference type="InterPro" id="IPR036291">
    <property type="entry name" value="NAD(P)-bd_dom_sf"/>
</dbReference>
<sequence>MTLRAVFVGGTNGIGYAMACRIAASSPASSSIIVSGRTKPANLPHSNMEFRQLDASSMRGIKKYTDDLKVSGDKLDLLVMSQGIMTMQGRTETPEGIDQKMSLHFYGKQLLIRELLPVLSDAARVIIVLDGWLGDPSKLIWDDLDLKKNYSIKKAAEHCISMNDGMIQYWAKTQPEVPAAAKKHFIHVFPGTVNTNLFKGIVPSYLQGPVGLLSRMTLTSPETCAERLLDGVEERVKEGTEAGKFWSNIDAKGKSVKNKAIWNEEQIEKVSNHTWKIVDDALAVKD</sequence>
<reference evidence="2" key="2">
    <citation type="submission" date="2023-05" db="EMBL/GenBank/DDBJ databases">
        <authorList>
            <consortium name="Lawrence Berkeley National Laboratory"/>
            <person name="Steindorff A."/>
            <person name="Hensen N."/>
            <person name="Bonometti L."/>
            <person name="Westerberg I."/>
            <person name="Brannstrom I.O."/>
            <person name="Guillou S."/>
            <person name="Cros-Aarteil S."/>
            <person name="Calhoun S."/>
            <person name="Haridas S."/>
            <person name="Kuo A."/>
            <person name="Mondo S."/>
            <person name="Pangilinan J."/>
            <person name="Riley R."/>
            <person name="Labutti K."/>
            <person name="Andreopoulos B."/>
            <person name="Lipzen A."/>
            <person name="Chen C."/>
            <person name="Yanf M."/>
            <person name="Daum C."/>
            <person name="Ng V."/>
            <person name="Clum A."/>
            <person name="Ohm R."/>
            <person name="Martin F."/>
            <person name="Silar P."/>
            <person name="Natvig D."/>
            <person name="Lalanne C."/>
            <person name="Gautier V."/>
            <person name="Ament-Velasquez S.L."/>
            <person name="Kruys A."/>
            <person name="Hutchinson M.I."/>
            <person name="Powell A.J."/>
            <person name="Barry K."/>
            <person name="Miller A.N."/>
            <person name="Grigoriev I.V."/>
            <person name="Debuchy R."/>
            <person name="Gladieux P."/>
            <person name="Thoren M.H."/>
            <person name="Johannesson H."/>
        </authorList>
    </citation>
    <scope>NUCLEOTIDE SEQUENCE</scope>
    <source>
        <strain evidence="2">PSN243</strain>
    </source>
</reference>
<proteinExistence type="predicted"/>
<dbReference type="AlphaFoldDB" id="A0AAV9GAP8"/>
<gene>
    <name evidence="2" type="ORF">QBC34DRAFT_166058</name>
</gene>
<dbReference type="InterPro" id="IPR052228">
    <property type="entry name" value="Sec_Metab_Biosynth_Oxidored"/>
</dbReference>
<keyword evidence="1" id="KW-0560">Oxidoreductase</keyword>
<accession>A0AAV9GAP8</accession>
<organism evidence="2 3">
    <name type="scientific">Podospora aff. communis PSN243</name>
    <dbReference type="NCBI Taxonomy" id="3040156"/>
    <lineage>
        <taxon>Eukaryota</taxon>
        <taxon>Fungi</taxon>
        <taxon>Dikarya</taxon>
        <taxon>Ascomycota</taxon>
        <taxon>Pezizomycotina</taxon>
        <taxon>Sordariomycetes</taxon>
        <taxon>Sordariomycetidae</taxon>
        <taxon>Sordariales</taxon>
        <taxon>Podosporaceae</taxon>
        <taxon>Podospora</taxon>
    </lineage>
</organism>
<comment type="caution">
    <text evidence="2">The sequence shown here is derived from an EMBL/GenBank/DDBJ whole genome shotgun (WGS) entry which is preliminary data.</text>
</comment>
<dbReference type="SUPFAM" id="SSF51735">
    <property type="entry name" value="NAD(P)-binding Rossmann-fold domains"/>
    <property type="match status" value="1"/>
</dbReference>
<dbReference type="Gene3D" id="3.40.50.720">
    <property type="entry name" value="NAD(P)-binding Rossmann-like Domain"/>
    <property type="match status" value="1"/>
</dbReference>
<reference evidence="2" key="1">
    <citation type="journal article" date="2023" name="Mol. Phylogenet. Evol.">
        <title>Genome-scale phylogeny and comparative genomics of the fungal order Sordariales.</title>
        <authorList>
            <person name="Hensen N."/>
            <person name="Bonometti L."/>
            <person name="Westerberg I."/>
            <person name="Brannstrom I.O."/>
            <person name="Guillou S."/>
            <person name="Cros-Aarteil S."/>
            <person name="Calhoun S."/>
            <person name="Haridas S."/>
            <person name="Kuo A."/>
            <person name="Mondo S."/>
            <person name="Pangilinan J."/>
            <person name="Riley R."/>
            <person name="LaButti K."/>
            <person name="Andreopoulos B."/>
            <person name="Lipzen A."/>
            <person name="Chen C."/>
            <person name="Yan M."/>
            <person name="Daum C."/>
            <person name="Ng V."/>
            <person name="Clum A."/>
            <person name="Steindorff A."/>
            <person name="Ohm R.A."/>
            <person name="Martin F."/>
            <person name="Silar P."/>
            <person name="Natvig D.O."/>
            <person name="Lalanne C."/>
            <person name="Gautier V."/>
            <person name="Ament-Velasquez S.L."/>
            <person name="Kruys A."/>
            <person name="Hutchinson M.I."/>
            <person name="Powell A.J."/>
            <person name="Barry K."/>
            <person name="Miller A.N."/>
            <person name="Grigoriev I.V."/>
            <person name="Debuchy R."/>
            <person name="Gladieux P."/>
            <person name="Hiltunen Thoren M."/>
            <person name="Johannesson H."/>
        </authorList>
    </citation>
    <scope>NUCLEOTIDE SEQUENCE</scope>
    <source>
        <strain evidence="2">PSN243</strain>
    </source>
</reference>
<dbReference type="Pfam" id="PF00106">
    <property type="entry name" value="adh_short"/>
    <property type="match status" value="1"/>
</dbReference>
<evidence type="ECO:0000256" key="1">
    <source>
        <dbReference type="ARBA" id="ARBA00023002"/>
    </source>
</evidence>
<evidence type="ECO:0000313" key="3">
    <source>
        <dbReference type="Proteomes" id="UP001321760"/>
    </source>
</evidence>
<dbReference type="PANTHER" id="PTHR47534">
    <property type="entry name" value="YALI0E05731P"/>
    <property type="match status" value="1"/>
</dbReference>
<keyword evidence="3" id="KW-1185">Reference proteome</keyword>
<protein>
    <recommendedName>
        <fullName evidence="4">Dehydrogenase/reductase</fullName>
    </recommendedName>
</protein>
<dbReference type="PANTHER" id="PTHR47534:SF3">
    <property type="entry name" value="ALCOHOL DEHYDROGENASE-LIKE C-TERMINAL DOMAIN-CONTAINING PROTEIN"/>
    <property type="match status" value="1"/>
</dbReference>
<dbReference type="InterPro" id="IPR002347">
    <property type="entry name" value="SDR_fam"/>
</dbReference>
<dbReference type="Proteomes" id="UP001321760">
    <property type="component" value="Unassembled WGS sequence"/>
</dbReference>
<evidence type="ECO:0000313" key="2">
    <source>
        <dbReference type="EMBL" id="KAK4445173.1"/>
    </source>
</evidence>